<dbReference type="AlphaFoldDB" id="A0A8S2XUT0"/>
<dbReference type="Proteomes" id="UP000677228">
    <property type="component" value="Unassembled WGS sequence"/>
</dbReference>
<evidence type="ECO:0000313" key="1">
    <source>
        <dbReference type="EMBL" id="CAF1661236.1"/>
    </source>
</evidence>
<proteinExistence type="predicted"/>
<accession>A0A8S2XUT0</accession>
<dbReference type="InterPro" id="IPR001611">
    <property type="entry name" value="Leu-rich_rpt"/>
</dbReference>
<dbReference type="Proteomes" id="UP000682733">
    <property type="component" value="Unassembled WGS sequence"/>
</dbReference>
<organism evidence="2 3">
    <name type="scientific">Didymodactylos carnosus</name>
    <dbReference type="NCBI Taxonomy" id="1234261"/>
    <lineage>
        <taxon>Eukaryota</taxon>
        <taxon>Metazoa</taxon>
        <taxon>Spiralia</taxon>
        <taxon>Gnathifera</taxon>
        <taxon>Rotifera</taxon>
        <taxon>Eurotatoria</taxon>
        <taxon>Bdelloidea</taxon>
        <taxon>Philodinida</taxon>
        <taxon>Philodinidae</taxon>
        <taxon>Didymodactylos</taxon>
    </lineage>
</organism>
<dbReference type="SUPFAM" id="SSF52047">
    <property type="entry name" value="RNI-like"/>
    <property type="match status" value="1"/>
</dbReference>
<protein>
    <submittedName>
        <fullName evidence="2">Uncharacterized protein</fullName>
    </submittedName>
</protein>
<sequence>LDRNYLTNELFAELLRRMPNLTSLSLSYNNIEKLFYSLDQPNNKIQYLKFDDLITQKTFSKIQQLLPNLKMLGCVIINDTILKKMLPLLLFNTKLVCFLLNIRILYDKRALRLWIKDKMKNLQNFNIDGQNFHGWI</sequence>
<gene>
    <name evidence="1" type="ORF">OVA965_LOCUS45297</name>
    <name evidence="2" type="ORF">TMI583_LOCUS48677</name>
</gene>
<feature type="non-terminal residue" evidence="2">
    <location>
        <position position="1"/>
    </location>
</feature>
<dbReference type="PROSITE" id="PS51450">
    <property type="entry name" value="LRR"/>
    <property type="match status" value="1"/>
</dbReference>
<dbReference type="InterPro" id="IPR032675">
    <property type="entry name" value="LRR_dom_sf"/>
</dbReference>
<evidence type="ECO:0000313" key="3">
    <source>
        <dbReference type="Proteomes" id="UP000682733"/>
    </source>
</evidence>
<dbReference type="Gene3D" id="3.80.10.10">
    <property type="entry name" value="Ribonuclease Inhibitor"/>
    <property type="match status" value="1"/>
</dbReference>
<dbReference type="EMBL" id="CAJOBA010100920">
    <property type="protein sequence ID" value="CAF4519776.1"/>
    <property type="molecule type" value="Genomic_DNA"/>
</dbReference>
<comment type="caution">
    <text evidence="2">The sequence shown here is derived from an EMBL/GenBank/DDBJ whole genome shotgun (WGS) entry which is preliminary data.</text>
</comment>
<name>A0A8S2XUT0_9BILA</name>
<dbReference type="EMBL" id="CAJNOK010070251">
    <property type="protein sequence ID" value="CAF1661236.1"/>
    <property type="molecule type" value="Genomic_DNA"/>
</dbReference>
<reference evidence="2" key="1">
    <citation type="submission" date="2021-02" db="EMBL/GenBank/DDBJ databases">
        <authorList>
            <person name="Nowell W R."/>
        </authorList>
    </citation>
    <scope>NUCLEOTIDE SEQUENCE</scope>
</reference>
<evidence type="ECO:0000313" key="2">
    <source>
        <dbReference type="EMBL" id="CAF4519776.1"/>
    </source>
</evidence>